<gene>
    <name evidence="1" type="ORF">BDN71DRAFT_1347292</name>
</gene>
<protein>
    <submittedName>
        <fullName evidence="1">Uncharacterized protein</fullName>
    </submittedName>
</protein>
<comment type="caution">
    <text evidence="1">The sequence shown here is derived from an EMBL/GenBank/DDBJ whole genome shotgun (WGS) entry which is preliminary data.</text>
</comment>
<reference evidence="1" key="1">
    <citation type="submission" date="2020-11" db="EMBL/GenBank/DDBJ databases">
        <authorList>
            <consortium name="DOE Joint Genome Institute"/>
            <person name="Ahrendt S."/>
            <person name="Riley R."/>
            <person name="Andreopoulos W."/>
            <person name="Labutti K."/>
            <person name="Pangilinan J."/>
            <person name="Ruiz-Duenas F.J."/>
            <person name="Barrasa J.M."/>
            <person name="Sanchez-Garcia M."/>
            <person name="Camarero S."/>
            <person name="Miyauchi S."/>
            <person name="Serrano A."/>
            <person name="Linde D."/>
            <person name="Babiker R."/>
            <person name="Drula E."/>
            <person name="Ayuso-Fernandez I."/>
            <person name="Pacheco R."/>
            <person name="Padilla G."/>
            <person name="Ferreira P."/>
            <person name="Barriuso J."/>
            <person name="Kellner H."/>
            <person name="Castanera R."/>
            <person name="Alfaro M."/>
            <person name="Ramirez L."/>
            <person name="Pisabarro A.G."/>
            <person name="Kuo A."/>
            <person name="Tritt A."/>
            <person name="Lipzen A."/>
            <person name="He G."/>
            <person name="Yan M."/>
            <person name="Ng V."/>
            <person name="Cullen D."/>
            <person name="Martin F."/>
            <person name="Rosso M.-N."/>
            <person name="Henrissat B."/>
            <person name="Hibbett D."/>
            <person name="Martinez A.T."/>
            <person name="Grigoriev I.V."/>
        </authorList>
    </citation>
    <scope>NUCLEOTIDE SEQUENCE</scope>
    <source>
        <strain evidence="1">ATCC 90797</strain>
    </source>
</reference>
<keyword evidence="2" id="KW-1185">Reference proteome</keyword>
<dbReference type="AlphaFoldDB" id="A0A9P6D359"/>
<dbReference type="OrthoDB" id="6017046at2759"/>
<name>A0A9P6D359_PLEER</name>
<sequence length="68" mass="7797">RRELRAVLHDHFDPEFDQRTVGRRQGIPRMPLSSLGPMHQVHCDGHEKLNFQALGMGTVSLPIYGFKD</sequence>
<evidence type="ECO:0000313" key="2">
    <source>
        <dbReference type="Proteomes" id="UP000807025"/>
    </source>
</evidence>
<feature type="non-terminal residue" evidence="1">
    <location>
        <position position="68"/>
    </location>
</feature>
<feature type="non-terminal residue" evidence="1">
    <location>
        <position position="1"/>
    </location>
</feature>
<dbReference type="Proteomes" id="UP000807025">
    <property type="component" value="Unassembled WGS sequence"/>
</dbReference>
<dbReference type="EMBL" id="MU154634">
    <property type="protein sequence ID" value="KAF9490761.1"/>
    <property type="molecule type" value="Genomic_DNA"/>
</dbReference>
<organism evidence="1 2">
    <name type="scientific">Pleurotus eryngii</name>
    <name type="common">Boletus of the steppes</name>
    <dbReference type="NCBI Taxonomy" id="5323"/>
    <lineage>
        <taxon>Eukaryota</taxon>
        <taxon>Fungi</taxon>
        <taxon>Dikarya</taxon>
        <taxon>Basidiomycota</taxon>
        <taxon>Agaricomycotina</taxon>
        <taxon>Agaricomycetes</taxon>
        <taxon>Agaricomycetidae</taxon>
        <taxon>Agaricales</taxon>
        <taxon>Pleurotineae</taxon>
        <taxon>Pleurotaceae</taxon>
        <taxon>Pleurotus</taxon>
    </lineage>
</organism>
<proteinExistence type="predicted"/>
<evidence type="ECO:0000313" key="1">
    <source>
        <dbReference type="EMBL" id="KAF9490761.1"/>
    </source>
</evidence>
<accession>A0A9P6D359</accession>